<reference evidence="2 3" key="1">
    <citation type="submission" date="2013-03" db="EMBL/GenBank/DDBJ databases">
        <title>The Genome Sequence of Cladophialophora psammophila CBS 110553.</title>
        <authorList>
            <consortium name="The Broad Institute Genomics Platform"/>
            <person name="Cuomo C."/>
            <person name="de Hoog S."/>
            <person name="Gorbushina A."/>
            <person name="Walker B."/>
            <person name="Young S.K."/>
            <person name="Zeng Q."/>
            <person name="Gargeya S."/>
            <person name="Fitzgerald M."/>
            <person name="Haas B."/>
            <person name="Abouelleil A."/>
            <person name="Allen A.W."/>
            <person name="Alvarado L."/>
            <person name="Arachchi H.M."/>
            <person name="Berlin A.M."/>
            <person name="Chapman S.B."/>
            <person name="Gainer-Dewar J."/>
            <person name="Goldberg J."/>
            <person name="Griggs A."/>
            <person name="Gujja S."/>
            <person name="Hansen M."/>
            <person name="Howarth C."/>
            <person name="Imamovic A."/>
            <person name="Ireland A."/>
            <person name="Larimer J."/>
            <person name="McCowan C."/>
            <person name="Murphy C."/>
            <person name="Pearson M."/>
            <person name="Poon T.W."/>
            <person name="Priest M."/>
            <person name="Roberts A."/>
            <person name="Saif S."/>
            <person name="Shea T."/>
            <person name="Sisk P."/>
            <person name="Sykes S."/>
            <person name="Wortman J."/>
            <person name="Nusbaum C."/>
            <person name="Birren B."/>
        </authorList>
    </citation>
    <scope>NUCLEOTIDE SEQUENCE [LARGE SCALE GENOMIC DNA]</scope>
    <source>
        <strain evidence="2 3">CBS 110553</strain>
    </source>
</reference>
<feature type="compositionally biased region" description="Basic and acidic residues" evidence="1">
    <location>
        <begin position="768"/>
        <end position="779"/>
    </location>
</feature>
<dbReference type="EMBL" id="AMGX01000011">
    <property type="protein sequence ID" value="EXJ69201.1"/>
    <property type="molecule type" value="Genomic_DNA"/>
</dbReference>
<feature type="region of interest" description="Disordered" evidence="1">
    <location>
        <begin position="645"/>
        <end position="701"/>
    </location>
</feature>
<feature type="region of interest" description="Disordered" evidence="1">
    <location>
        <begin position="727"/>
        <end position="748"/>
    </location>
</feature>
<feature type="compositionally biased region" description="Polar residues" evidence="1">
    <location>
        <begin position="395"/>
        <end position="409"/>
    </location>
</feature>
<evidence type="ECO:0000313" key="3">
    <source>
        <dbReference type="Proteomes" id="UP000019471"/>
    </source>
</evidence>
<feature type="compositionally biased region" description="Polar residues" evidence="1">
    <location>
        <begin position="37"/>
        <end position="49"/>
    </location>
</feature>
<feature type="compositionally biased region" description="Basic and acidic residues" evidence="1">
    <location>
        <begin position="676"/>
        <end position="689"/>
    </location>
</feature>
<feature type="compositionally biased region" description="Polar residues" evidence="1">
    <location>
        <begin position="356"/>
        <end position="370"/>
    </location>
</feature>
<feature type="region of interest" description="Disordered" evidence="1">
    <location>
        <begin position="760"/>
        <end position="799"/>
    </location>
</feature>
<evidence type="ECO:0000256" key="1">
    <source>
        <dbReference type="SAM" id="MobiDB-lite"/>
    </source>
</evidence>
<dbReference type="eggNOG" id="ENOG502RW6K">
    <property type="taxonomic scope" value="Eukaryota"/>
</dbReference>
<feature type="compositionally biased region" description="Polar residues" evidence="1">
    <location>
        <begin position="143"/>
        <end position="162"/>
    </location>
</feature>
<keyword evidence="3" id="KW-1185">Reference proteome</keyword>
<proteinExistence type="predicted"/>
<dbReference type="AlphaFoldDB" id="W9WX16"/>
<feature type="compositionally biased region" description="Polar residues" evidence="1">
    <location>
        <begin position="784"/>
        <end position="799"/>
    </location>
</feature>
<feature type="region of interest" description="Disordered" evidence="1">
    <location>
        <begin position="268"/>
        <end position="409"/>
    </location>
</feature>
<sequence length="871" mass="95171">MSNIAWSITSTKCKTKSASSAARKRQRLHDTDDAFSSRPSKSQQTLTQAQWVTSFPPSHEEGDMHYLDDGQIQTALPRKHQRSVQKPNSTLTQMDFFNFLPRDYADVDDTMLGFAEGEDGGCVVPQLDGTYDSPRKPRRRKATTNTGNPSTKQKNAPPNGASQADHKRSKRKREIGSTGVENAESSGRRTSKRLAAKNEVLSDPVNNFDYFAEALANQAADIKYNTANETFNYPLEIKNSIEGEDDVALDPLSGSRYSVLPQTPKKNTTVVLSSQSPESLCASTHKDKRKANETPSRSHRPPLAERPANIPVEATSTRTAGKGRWALSHHSPKRKVVVLKLPKQKRCRRPARTEHSQGNSWSIPSSSSELVRSAATAVQPHTTPCTAPESFEIPATSQGQGSGPTSVIARSQDNLNLSPAFTSRSSDIRAEGVVDSAQQANRGVIVRDFAVAPATPVKSALPGRDCHIISPSPIPGEIQDAKEPINKSLQGSCEDADFGSPVANDTQFNIRIQHRMSSPNPPGHSPEQSEAGLSAVLPSTRSPVSCECAGRDNEGPYSELPDLETLRSPESPPPLPTLADRSSADTEGEAFEVDNDADGVPLPKPTFIHPSSIHRRMIQVPLNDTLHTSSPPSLSMERLITQSSVHPASMPHPSQISTQEGTQGFLPQSSFTQQPREAKLEGQSDKITIKDSSSSIPLSQIPHHVGEDQSELNDIIGPAQEFASEDDLDLDLDPPSLPPQPCRPQPAPLQHSIEQITGSENRPATATHTKDSHTPEHHPPRFCSQPNDFQPDLNSTPVCTSELFLPSSPDRPPPLEREYSPIHGFDNDTQSNFTQNGHVTAAYIHRQREAGIFPKWFVPTPYQVPGYTRRK</sequence>
<evidence type="ECO:0000313" key="2">
    <source>
        <dbReference type="EMBL" id="EXJ69201.1"/>
    </source>
</evidence>
<name>W9WX16_9EURO</name>
<organism evidence="2 3">
    <name type="scientific">Cladophialophora psammophila CBS 110553</name>
    <dbReference type="NCBI Taxonomy" id="1182543"/>
    <lineage>
        <taxon>Eukaryota</taxon>
        <taxon>Fungi</taxon>
        <taxon>Dikarya</taxon>
        <taxon>Ascomycota</taxon>
        <taxon>Pezizomycotina</taxon>
        <taxon>Eurotiomycetes</taxon>
        <taxon>Chaetothyriomycetidae</taxon>
        <taxon>Chaetothyriales</taxon>
        <taxon>Herpotrichiellaceae</taxon>
        <taxon>Cladophialophora</taxon>
    </lineage>
</organism>
<protein>
    <submittedName>
        <fullName evidence="2">Uncharacterized protein</fullName>
    </submittedName>
</protein>
<feature type="compositionally biased region" description="Pro residues" evidence="1">
    <location>
        <begin position="735"/>
        <end position="747"/>
    </location>
</feature>
<feature type="compositionally biased region" description="Polar residues" evidence="1">
    <location>
        <begin position="645"/>
        <end position="675"/>
    </location>
</feature>
<feature type="compositionally biased region" description="Acidic residues" evidence="1">
    <location>
        <begin position="586"/>
        <end position="597"/>
    </location>
</feature>
<dbReference type="OrthoDB" id="4156398at2759"/>
<accession>W9WX16</accession>
<feature type="compositionally biased region" description="Polar residues" evidence="1">
    <location>
        <begin position="268"/>
        <end position="282"/>
    </location>
</feature>
<feature type="region of interest" description="Disordered" evidence="1">
    <location>
        <begin position="16"/>
        <end position="49"/>
    </location>
</feature>
<feature type="compositionally biased region" description="Basic residues" evidence="1">
    <location>
        <begin position="330"/>
        <end position="350"/>
    </location>
</feature>
<dbReference type="RefSeq" id="XP_007746016.1">
    <property type="nucleotide sequence ID" value="XM_007747826.1"/>
</dbReference>
<feature type="region of interest" description="Disordered" evidence="1">
    <location>
        <begin position="117"/>
        <end position="192"/>
    </location>
</feature>
<feature type="region of interest" description="Disordered" evidence="1">
    <location>
        <begin position="537"/>
        <end position="603"/>
    </location>
</feature>
<dbReference type="GeneID" id="19191943"/>
<comment type="caution">
    <text evidence="2">The sequence shown here is derived from an EMBL/GenBank/DDBJ whole genome shotgun (WGS) entry which is preliminary data.</text>
</comment>
<dbReference type="Proteomes" id="UP000019471">
    <property type="component" value="Unassembled WGS sequence"/>
</dbReference>
<gene>
    <name evidence="2" type="ORF">A1O5_07237</name>
</gene>
<dbReference type="HOGENOM" id="CLU_330370_0_0_1"/>